<protein>
    <submittedName>
        <fullName evidence="1">Uncharacterized protein</fullName>
    </submittedName>
</protein>
<comment type="caution">
    <text evidence="1">The sequence shown here is derived from an EMBL/GenBank/DDBJ whole genome shotgun (WGS) entry which is preliminary data.</text>
</comment>
<reference evidence="1 2" key="1">
    <citation type="submission" date="2019-07" db="EMBL/GenBank/DDBJ databases">
        <title>Genome sequencing of the stress-tolerant strain Azospirillum brasilense Az19.</title>
        <authorList>
            <person name="Maroniche G.A."/>
            <person name="Garcia J.E."/>
            <person name="Pagnussat L."/>
            <person name="Amenta M."/>
            <person name="Creus C.M."/>
        </authorList>
    </citation>
    <scope>NUCLEOTIDE SEQUENCE [LARGE SCALE GENOMIC DNA]</scope>
    <source>
        <strain evidence="1 2">Az19</strain>
    </source>
</reference>
<proteinExistence type="predicted"/>
<dbReference type="AlphaFoldDB" id="A0A5B0KLW5"/>
<gene>
    <name evidence="1" type="ORF">FH063_004267</name>
</gene>
<evidence type="ECO:0000313" key="2">
    <source>
        <dbReference type="Proteomes" id="UP000325333"/>
    </source>
</evidence>
<evidence type="ECO:0000313" key="1">
    <source>
        <dbReference type="EMBL" id="KAA1052490.1"/>
    </source>
</evidence>
<name>A0A5B0KLW5_9PROT</name>
<dbReference type="Proteomes" id="UP000325333">
    <property type="component" value="Unassembled WGS sequence"/>
</dbReference>
<accession>A0A5B0KLW5</accession>
<dbReference type="EMBL" id="VEWN01000027">
    <property type="protein sequence ID" value="KAA1052490.1"/>
    <property type="molecule type" value="Genomic_DNA"/>
</dbReference>
<sequence>MADRDPRVRSRRRRLKEPMTDLLTAGRIELQHQGGAVGAEDRDEL</sequence>
<organism evidence="1 2">
    <name type="scientific">Azospirillum argentinense</name>
    <dbReference type="NCBI Taxonomy" id="2970906"/>
    <lineage>
        <taxon>Bacteria</taxon>
        <taxon>Pseudomonadati</taxon>
        <taxon>Pseudomonadota</taxon>
        <taxon>Alphaproteobacteria</taxon>
        <taxon>Rhodospirillales</taxon>
        <taxon>Azospirillaceae</taxon>
        <taxon>Azospirillum</taxon>
    </lineage>
</organism>